<proteinExistence type="predicted"/>
<dbReference type="Proteomes" id="UP001375240">
    <property type="component" value="Unassembled WGS sequence"/>
</dbReference>
<keyword evidence="3" id="KW-1185">Reference proteome</keyword>
<dbReference type="EMBL" id="JAVHNQ010000003">
    <property type="protein sequence ID" value="KAK6353290.1"/>
    <property type="molecule type" value="Genomic_DNA"/>
</dbReference>
<dbReference type="CDD" id="cd09917">
    <property type="entry name" value="F-box_SF"/>
    <property type="match status" value="1"/>
</dbReference>
<accession>A0AAV9V2K0</accession>
<evidence type="ECO:0000313" key="2">
    <source>
        <dbReference type="EMBL" id="KAK6353290.1"/>
    </source>
</evidence>
<dbReference type="PROSITE" id="PS50181">
    <property type="entry name" value="FBOX"/>
    <property type="match status" value="1"/>
</dbReference>
<comment type="caution">
    <text evidence="2">The sequence shown here is derived from an EMBL/GenBank/DDBJ whole genome shotgun (WGS) entry which is preliminary data.</text>
</comment>
<protein>
    <recommendedName>
        <fullName evidence="1">F-box domain-containing protein</fullName>
    </recommendedName>
</protein>
<evidence type="ECO:0000259" key="1">
    <source>
        <dbReference type="PROSITE" id="PS50181"/>
    </source>
</evidence>
<reference evidence="2 3" key="1">
    <citation type="submission" date="2019-10" db="EMBL/GenBank/DDBJ databases">
        <authorList>
            <person name="Palmer J.M."/>
        </authorList>
    </citation>
    <scope>NUCLEOTIDE SEQUENCE [LARGE SCALE GENOMIC DNA]</scope>
    <source>
        <strain evidence="2 3">TWF696</strain>
    </source>
</reference>
<feature type="domain" description="F-box" evidence="1">
    <location>
        <begin position="1"/>
        <end position="47"/>
    </location>
</feature>
<organism evidence="2 3">
    <name type="scientific">Orbilia brochopaga</name>
    <dbReference type="NCBI Taxonomy" id="3140254"/>
    <lineage>
        <taxon>Eukaryota</taxon>
        <taxon>Fungi</taxon>
        <taxon>Dikarya</taxon>
        <taxon>Ascomycota</taxon>
        <taxon>Pezizomycotina</taxon>
        <taxon>Orbiliomycetes</taxon>
        <taxon>Orbiliales</taxon>
        <taxon>Orbiliaceae</taxon>
        <taxon>Orbilia</taxon>
    </lineage>
</organism>
<evidence type="ECO:0000313" key="3">
    <source>
        <dbReference type="Proteomes" id="UP001375240"/>
    </source>
</evidence>
<dbReference type="AlphaFoldDB" id="A0AAV9V2K0"/>
<dbReference type="InterPro" id="IPR001810">
    <property type="entry name" value="F-box_dom"/>
</dbReference>
<gene>
    <name evidence="2" type="ORF">TWF696_005264</name>
</gene>
<name>A0AAV9V2K0_9PEZI</name>
<sequence>MSLDQLPPEILVSIVSDFDIGKADVFRLTLTCRTLYQNLRHFLFQQLSYGSLVQSEDDALLPLLSLHRFHFRKRSSKPIEATRDLDRSLLTSIRSGWIGEADLETVRELQLFSNIEALHDEETSVVRFLELIHEHATNVTCIRLYLLRGSSAPNISPQSQEYIEQIFQLLQALSKTKVQFELVTDTFQCLELLSKSPTLTLKTLFIDASLSNREEIEEWQERLKQFTTLTNLAYKSMSPWAVASDAQVNDHHLCDDFPNLKIIRLICSPNFTALPRSIHEIHIDIGERDQIIHHCFPLITTLPHLRVLYALNRQNTLPRYHGNPMQTARLPGTSFTSLKTIHAEMPRPDEKLMFFPPGVLETITNCNPTLENIFLPFLSEYDATKLMTSECTRTLRSLEIQSSICRTITRETSFGVSHIIQLLKGPGVPNLEVVKWSIGGKPEMAVTVELIAALFPKQQQVAMGGRRHNLRVLTVESRLPKPQSPYVFSGILNWEELLQHRKALVEACVKEPTAVESGRNEGPALKTLIKPVRLAVNGIKEHETEPDLEFPYESPTSVVVQHHGLSERERAYLRKWRAAGGSIGVTVDGPNEGLIYDFRKSVFEELYFFDLTRMRDFAQGITII</sequence>